<reference evidence="3" key="1">
    <citation type="submission" date="2019-04" db="EMBL/GenBank/DDBJ databases">
        <title>Friends and foes A comparative genomics studyof 23 Aspergillus species from section Flavi.</title>
        <authorList>
            <consortium name="DOE Joint Genome Institute"/>
            <person name="Kjaerbolling I."/>
            <person name="Vesth T."/>
            <person name="Frisvad J.C."/>
            <person name="Nybo J.L."/>
            <person name="Theobald S."/>
            <person name="Kildgaard S."/>
            <person name="Isbrandt T."/>
            <person name="Kuo A."/>
            <person name="Sato A."/>
            <person name="Lyhne E.K."/>
            <person name="Kogle M.E."/>
            <person name="Wiebenga A."/>
            <person name="Kun R.S."/>
            <person name="Lubbers R.J."/>
            <person name="Makela M.R."/>
            <person name="Barry K."/>
            <person name="Chovatia M."/>
            <person name="Clum A."/>
            <person name="Daum C."/>
            <person name="Haridas S."/>
            <person name="He G."/>
            <person name="LaButti K."/>
            <person name="Lipzen A."/>
            <person name="Mondo S."/>
            <person name="Riley R."/>
            <person name="Salamov A."/>
            <person name="Simmons B.A."/>
            <person name="Magnuson J.K."/>
            <person name="Henrissat B."/>
            <person name="Mortensen U.H."/>
            <person name="Larsen T.O."/>
            <person name="Devries R.P."/>
            <person name="Grigoriev I.V."/>
            <person name="Machida M."/>
            <person name="Baker S.E."/>
            <person name="Andersen M.R."/>
        </authorList>
    </citation>
    <scope>NUCLEOTIDE SEQUENCE [LARGE SCALE GENOMIC DNA]</scope>
    <source>
        <strain evidence="3">CBS 130015</strain>
    </source>
</reference>
<gene>
    <name evidence="2" type="ORF">BDV41DRAFT_541453</name>
</gene>
<evidence type="ECO:0000313" key="2">
    <source>
        <dbReference type="EMBL" id="KAE8311606.1"/>
    </source>
</evidence>
<dbReference type="Proteomes" id="UP000325433">
    <property type="component" value="Unassembled WGS sequence"/>
</dbReference>
<dbReference type="EMBL" id="ML738341">
    <property type="protein sequence ID" value="KAE8311606.1"/>
    <property type="molecule type" value="Genomic_DNA"/>
</dbReference>
<organism evidence="2 3">
    <name type="scientific">Aspergillus transmontanensis</name>
    <dbReference type="NCBI Taxonomy" id="1034304"/>
    <lineage>
        <taxon>Eukaryota</taxon>
        <taxon>Fungi</taxon>
        <taxon>Dikarya</taxon>
        <taxon>Ascomycota</taxon>
        <taxon>Pezizomycotina</taxon>
        <taxon>Eurotiomycetes</taxon>
        <taxon>Eurotiomycetidae</taxon>
        <taxon>Eurotiales</taxon>
        <taxon>Aspergillaceae</taxon>
        <taxon>Aspergillus</taxon>
        <taxon>Aspergillus subgen. Circumdati</taxon>
    </lineage>
</organism>
<feature type="transmembrane region" description="Helical" evidence="1">
    <location>
        <begin position="16"/>
        <end position="39"/>
    </location>
</feature>
<keyword evidence="3" id="KW-1185">Reference proteome</keyword>
<sequence length="52" mass="5804">MLLGGKEAILTDYGNFFFSISFSFLTLLVFLSHMIAALCPSLRSIPYCFGSY</sequence>
<evidence type="ECO:0000256" key="1">
    <source>
        <dbReference type="SAM" id="Phobius"/>
    </source>
</evidence>
<keyword evidence="1" id="KW-0472">Membrane</keyword>
<keyword evidence="1" id="KW-1133">Transmembrane helix</keyword>
<dbReference type="AlphaFoldDB" id="A0A5N6VTU1"/>
<name>A0A5N6VTU1_9EURO</name>
<protein>
    <submittedName>
        <fullName evidence="2">Uncharacterized protein</fullName>
    </submittedName>
</protein>
<accession>A0A5N6VTU1</accession>
<proteinExistence type="predicted"/>
<keyword evidence="1" id="KW-0812">Transmembrane</keyword>
<evidence type="ECO:0000313" key="3">
    <source>
        <dbReference type="Proteomes" id="UP000325433"/>
    </source>
</evidence>